<keyword evidence="1" id="KW-0812">Transmembrane</keyword>
<organism evidence="2 3">
    <name type="scientific">Culex pipiens pipiens</name>
    <name type="common">Northern house mosquito</name>
    <dbReference type="NCBI Taxonomy" id="38569"/>
    <lineage>
        <taxon>Eukaryota</taxon>
        <taxon>Metazoa</taxon>
        <taxon>Ecdysozoa</taxon>
        <taxon>Arthropoda</taxon>
        <taxon>Hexapoda</taxon>
        <taxon>Insecta</taxon>
        <taxon>Pterygota</taxon>
        <taxon>Neoptera</taxon>
        <taxon>Endopterygota</taxon>
        <taxon>Diptera</taxon>
        <taxon>Nematocera</taxon>
        <taxon>Culicoidea</taxon>
        <taxon>Culicidae</taxon>
        <taxon>Culicinae</taxon>
        <taxon>Culicini</taxon>
        <taxon>Culex</taxon>
        <taxon>Culex</taxon>
    </lineage>
</organism>
<gene>
    <name evidence="2" type="ORF">pipiens_000338</name>
</gene>
<proteinExistence type="predicted"/>
<keyword evidence="3" id="KW-1185">Reference proteome</keyword>
<keyword evidence="1" id="KW-0472">Membrane</keyword>
<feature type="non-terminal residue" evidence="2">
    <location>
        <position position="120"/>
    </location>
</feature>
<dbReference type="EMBL" id="JBEHCU010007379">
    <property type="protein sequence ID" value="KAL1394925.1"/>
    <property type="molecule type" value="Genomic_DNA"/>
</dbReference>
<keyword evidence="1" id="KW-1133">Transmembrane helix</keyword>
<evidence type="ECO:0000256" key="1">
    <source>
        <dbReference type="SAM" id="Phobius"/>
    </source>
</evidence>
<reference evidence="2 3" key="1">
    <citation type="submission" date="2024-05" db="EMBL/GenBank/DDBJ databases">
        <title>Culex pipiens pipiens assembly and annotation.</title>
        <authorList>
            <person name="Alout H."/>
            <person name="Durand T."/>
        </authorList>
    </citation>
    <scope>NUCLEOTIDE SEQUENCE [LARGE SCALE GENOMIC DNA]</scope>
    <source>
        <strain evidence="2">HA-2024</strain>
        <tissue evidence="2">Whole body</tissue>
    </source>
</reference>
<protein>
    <submittedName>
        <fullName evidence="2">Uncharacterized protein</fullName>
    </submittedName>
</protein>
<evidence type="ECO:0000313" key="3">
    <source>
        <dbReference type="Proteomes" id="UP001562425"/>
    </source>
</evidence>
<feature type="transmembrane region" description="Helical" evidence="1">
    <location>
        <begin position="97"/>
        <end position="118"/>
    </location>
</feature>
<accession>A0ABD1D6D7</accession>
<name>A0ABD1D6D7_CULPP</name>
<sequence>MECNPTSVQIVTCNTCRTFRTVNRYMLPWRLDNLWYRNDTRHFQIVGLQHCERDYRGSLTVKMHDQLIVDCTCMLLNMMTINKTTPAMLQPVHCNTALTTLLWIVSFSACSILLGCWISP</sequence>
<dbReference type="Proteomes" id="UP001562425">
    <property type="component" value="Unassembled WGS sequence"/>
</dbReference>
<evidence type="ECO:0000313" key="2">
    <source>
        <dbReference type="EMBL" id="KAL1394925.1"/>
    </source>
</evidence>
<dbReference type="AlphaFoldDB" id="A0ABD1D6D7"/>
<comment type="caution">
    <text evidence="2">The sequence shown here is derived from an EMBL/GenBank/DDBJ whole genome shotgun (WGS) entry which is preliminary data.</text>
</comment>